<name>A0A9W9ZEK6_9CNID</name>
<dbReference type="OrthoDB" id="5976732at2759"/>
<keyword evidence="3 8" id="KW-0812">Transmembrane</keyword>
<dbReference type="EMBL" id="MU826354">
    <property type="protein sequence ID" value="KAJ7380298.1"/>
    <property type="molecule type" value="Genomic_DNA"/>
</dbReference>
<comment type="caution">
    <text evidence="12">The sequence shown here is derived from an EMBL/GenBank/DDBJ whole genome shotgun (WGS) entry which is preliminary data.</text>
</comment>
<dbReference type="InterPro" id="IPR009038">
    <property type="entry name" value="GOLD_dom"/>
</dbReference>
<accession>A0A9W9ZEK6</accession>
<protein>
    <submittedName>
        <fullName evidence="12">Transmembrane emp24 domain-containing protein 5</fullName>
    </submittedName>
</protein>
<evidence type="ECO:0000256" key="9">
    <source>
        <dbReference type="SAM" id="Phobius"/>
    </source>
</evidence>
<evidence type="ECO:0000256" key="3">
    <source>
        <dbReference type="ARBA" id="ARBA00022692"/>
    </source>
</evidence>
<evidence type="ECO:0000256" key="6">
    <source>
        <dbReference type="ARBA" id="ARBA00023136"/>
    </source>
</evidence>
<evidence type="ECO:0000256" key="10">
    <source>
        <dbReference type="SAM" id="SignalP"/>
    </source>
</evidence>
<sequence>MRWPLTLGIFLQWLILLPVSRAMLNGFTTVVEAGKMNCFYENIDGNKSLEIEYQVVEGGGELDIIFQVVAPSGDVLVSDVKKTDEVHTVQAAESGVYAFCFDNTFSTLAEKVVFADLGLENDDIDSWLTMLQGDTGLEEKELQVQSIRNTLDNIKVLLEKAQHYQSYLTKKNFKSQFLVARSGRRVFWWSLIQSVALIGVAICQVLIVKNFFGTDSSGQKI</sequence>
<keyword evidence="6 9" id="KW-0472">Membrane</keyword>
<proteinExistence type="inferred from homology"/>
<keyword evidence="5 9" id="KW-1133">Transmembrane helix</keyword>
<reference evidence="12" key="1">
    <citation type="submission" date="2023-01" db="EMBL/GenBank/DDBJ databases">
        <title>Genome assembly of the deep-sea coral Lophelia pertusa.</title>
        <authorList>
            <person name="Herrera S."/>
            <person name="Cordes E."/>
        </authorList>
    </citation>
    <scope>NUCLEOTIDE SEQUENCE</scope>
    <source>
        <strain evidence="12">USNM1676648</strain>
        <tissue evidence="12">Polyp</tissue>
    </source>
</reference>
<evidence type="ECO:0000256" key="5">
    <source>
        <dbReference type="ARBA" id="ARBA00022989"/>
    </source>
</evidence>
<evidence type="ECO:0000256" key="7">
    <source>
        <dbReference type="ARBA" id="ARBA00037847"/>
    </source>
</evidence>
<feature type="domain" description="GOLD" evidence="11">
    <location>
        <begin position="36"/>
        <end position="119"/>
    </location>
</feature>
<feature type="transmembrane region" description="Helical" evidence="9">
    <location>
        <begin position="186"/>
        <end position="208"/>
    </location>
</feature>
<evidence type="ECO:0000256" key="1">
    <source>
        <dbReference type="ARBA" id="ARBA00004479"/>
    </source>
</evidence>
<evidence type="ECO:0000256" key="2">
    <source>
        <dbReference type="ARBA" id="ARBA00007104"/>
    </source>
</evidence>
<feature type="chain" id="PRO_5040823178" evidence="10">
    <location>
        <begin position="23"/>
        <end position="221"/>
    </location>
</feature>
<feature type="signal peptide" evidence="10">
    <location>
        <begin position="1"/>
        <end position="22"/>
    </location>
</feature>
<dbReference type="SUPFAM" id="SSF101576">
    <property type="entry name" value="Supernatant protein factor (SPF), C-terminal domain"/>
    <property type="match status" value="1"/>
</dbReference>
<dbReference type="GO" id="GO:0012505">
    <property type="term" value="C:endomembrane system"/>
    <property type="evidence" value="ECO:0007669"/>
    <property type="project" value="UniProtKB-SubCell"/>
</dbReference>
<dbReference type="Pfam" id="PF01105">
    <property type="entry name" value="EMP24_GP25L"/>
    <property type="match status" value="1"/>
</dbReference>
<organism evidence="12 13">
    <name type="scientific">Desmophyllum pertusum</name>
    <dbReference type="NCBI Taxonomy" id="174260"/>
    <lineage>
        <taxon>Eukaryota</taxon>
        <taxon>Metazoa</taxon>
        <taxon>Cnidaria</taxon>
        <taxon>Anthozoa</taxon>
        <taxon>Hexacorallia</taxon>
        <taxon>Scleractinia</taxon>
        <taxon>Caryophylliina</taxon>
        <taxon>Caryophylliidae</taxon>
        <taxon>Desmophyllum</taxon>
    </lineage>
</organism>
<dbReference type="GO" id="GO:0016020">
    <property type="term" value="C:membrane"/>
    <property type="evidence" value="ECO:0007669"/>
    <property type="project" value="UniProtKB-SubCell"/>
</dbReference>
<evidence type="ECO:0000313" key="13">
    <source>
        <dbReference type="Proteomes" id="UP001163046"/>
    </source>
</evidence>
<keyword evidence="13" id="KW-1185">Reference proteome</keyword>
<dbReference type="InterPro" id="IPR015720">
    <property type="entry name" value="Emp24-like"/>
</dbReference>
<comment type="subcellular location">
    <subcellularLocation>
        <location evidence="7">Endomembrane system</location>
        <topology evidence="7">Single-pass membrane protein</topology>
    </subcellularLocation>
    <subcellularLocation>
        <location evidence="1 8">Membrane</location>
        <topology evidence="1 8">Single-pass type I membrane protein</topology>
    </subcellularLocation>
</comment>
<gene>
    <name evidence="12" type="primary">TMED5</name>
    <name evidence="12" type="ORF">OS493_011016</name>
</gene>
<keyword evidence="4 10" id="KW-0732">Signal</keyword>
<evidence type="ECO:0000256" key="4">
    <source>
        <dbReference type="ARBA" id="ARBA00022729"/>
    </source>
</evidence>
<dbReference type="PANTHER" id="PTHR22811">
    <property type="entry name" value="TRANSMEMBRANE EMP24 DOMAIN-CONTAINING PROTEIN"/>
    <property type="match status" value="1"/>
</dbReference>
<evidence type="ECO:0000259" key="11">
    <source>
        <dbReference type="PROSITE" id="PS50866"/>
    </source>
</evidence>
<dbReference type="Proteomes" id="UP001163046">
    <property type="component" value="Unassembled WGS sequence"/>
</dbReference>
<evidence type="ECO:0000313" key="12">
    <source>
        <dbReference type="EMBL" id="KAJ7380298.1"/>
    </source>
</evidence>
<comment type="similarity">
    <text evidence="2 8">Belongs to the EMP24/GP25L family.</text>
</comment>
<dbReference type="AlphaFoldDB" id="A0A9W9ZEK6"/>
<dbReference type="PROSITE" id="PS50866">
    <property type="entry name" value="GOLD"/>
    <property type="match status" value="1"/>
</dbReference>
<dbReference type="InterPro" id="IPR036598">
    <property type="entry name" value="GOLD_dom_sf"/>
</dbReference>
<dbReference type="SMART" id="SM01190">
    <property type="entry name" value="EMP24_GP25L"/>
    <property type="match status" value="1"/>
</dbReference>
<evidence type="ECO:0000256" key="8">
    <source>
        <dbReference type="RuleBase" id="RU003827"/>
    </source>
</evidence>